<accession>A0A1W5ZWL6</accession>
<dbReference type="STRING" id="402384.HM131_12780"/>
<keyword evidence="1" id="KW-1133">Transmembrane helix</keyword>
<keyword evidence="1" id="KW-0472">Membrane</keyword>
<feature type="transmembrane region" description="Helical" evidence="1">
    <location>
        <begin position="60"/>
        <end position="80"/>
    </location>
</feature>
<dbReference type="OrthoDB" id="2968531at2"/>
<proteinExistence type="predicted"/>
<feature type="transmembrane region" description="Helical" evidence="1">
    <location>
        <begin position="31"/>
        <end position="48"/>
    </location>
</feature>
<reference evidence="2 3" key="1">
    <citation type="submission" date="2017-04" db="EMBL/GenBank/DDBJ databases">
        <title>The whole genome sequencing and assembly of Halobacillus mangrovi strain.</title>
        <authorList>
            <person name="Lee S.-J."/>
            <person name="Park M.-K."/>
            <person name="Kim J.-Y."/>
            <person name="Lee Y.-J."/>
            <person name="Yi H."/>
            <person name="Bahn Y.-S."/>
            <person name="Kim J.F."/>
            <person name="Lee D.-W."/>
        </authorList>
    </citation>
    <scope>NUCLEOTIDE SEQUENCE [LARGE SCALE GENOMIC DNA]</scope>
    <source>
        <strain evidence="2 3">KTB 131</strain>
    </source>
</reference>
<evidence type="ECO:0000313" key="3">
    <source>
        <dbReference type="Proteomes" id="UP000192527"/>
    </source>
</evidence>
<organism evidence="2 3">
    <name type="scientific">Halobacillus mangrovi</name>
    <dbReference type="NCBI Taxonomy" id="402384"/>
    <lineage>
        <taxon>Bacteria</taxon>
        <taxon>Bacillati</taxon>
        <taxon>Bacillota</taxon>
        <taxon>Bacilli</taxon>
        <taxon>Bacillales</taxon>
        <taxon>Bacillaceae</taxon>
        <taxon>Halobacillus</taxon>
    </lineage>
</organism>
<keyword evidence="3" id="KW-1185">Reference proteome</keyword>
<protein>
    <submittedName>
        <fullName evidence="2">Uncharacterized protein</fullName>
    </submittedName>
</protein>
<dbReference type="Proteomes" id="UP000192527">
    <property type="component" value="Chromosome"/>
</dbReference>
<dbReference type="AlphaFoldDB" id="A0A1W5ZWL6"/>
<dbReference type="KEGG" id="hmn:HM131_12780"/>
<dbReference type="EMBL" id="CP020772">
    <property type="protein sequence ID" value="ARI77668.1"/>
    <property type="molecule type" value="Genomic_DNA"/>
</dbReference>
<evidence type="ECO:0000313" key="2">
    <source>
        <dbReference type="EMBL" id="ARI77668.1"/>
    </source>
</evidence>
<name>A0A1W5ZWL6_9BACI</name>
<evidence type="ECO:0000256" key="1">
    <source>
        <dbReference type="SAM" id="Phobius"/>
    </source>
</evidence>
<feature type="transmembrane region" description="Helical" evidence="1">
    <location>
        <begin position="95"/>
        <end position="117"/>
    </location>
</feature>
<gene>
    <name evidence="2" type="ORF">HM131_12780</name>
</gene>
<sequence length="133" mass="15658">MSNWFDFTFLDQTLGLLDEDLLQVFNLKAEYVQFSLVLLLVTSLMWVVRPVIEWIMLNHWSTMASYTTSVLLALAFLQLVDRYAMVQKESMLPEYYWPLCLLAISSYGVLYSLFKVIKKTWVHFSKRSKKRAA</sequence>
<keyword evidence="1" id="KW-0812">Transmembrane</keyword>